<dbReference type="PANTHER" id="PTHR10039">
    <property type="entry name" value="AMELOGENIN"/>
    <property type="match status" value="1"/>
</dbReference>
<evidence type="ECO:0008006" key="6">
    <source>
        <dbReference type="Google" id="ProtNLM"/>
    </source>
</evidence>
<gene>
    <name evidence="4" type="ORF">N0V84_009318</name>
</gene>
<dbReference type="EMBL" id="JAPEUR010000253">
    <property type="protein sequence ID" value="KAJ4313611.1"/>
    <property type="molecule type" value="Genomic_DNA"/>
</dbReference>
<evidence type="ECO:0000259" key="2">
    <source>
        <dbReference type="Pfam" id="PF24809"/>
    </source>
</evidence>
<sequence>MTARPPDAVQTAFDSAIQDFKQNLKNPGLYAQILQTTSINQVYDATDQLQKEQSKNGRLQHLSKIEPFLNRLKGYADVVDTFVQAKPDILALIWGPIKLLLVWADALTQSFAAISDILEELGSLLPEFCEARRIFTDSVRLQEILVLFFRDMLDFYLITIQFFSLNRLKFLFEALWPKRRDQIKIITKHIARHRDLMRTEVRLEEIRAADEARQRELEHFARTEEDAIKQEYFNLRAHVSPKTYDEDLYRYHEAVCDGTGKWLFRDQSFKEWTTHSNGSARILWLKGIPGAGQCTSGFERAIVGRVITSFPRQNTSCE</sequence>
<evidence type="ECO:0000313" key="5">
    <source>
        <dbReference type="Proteomes" id="UP001140502"/>
    </source>
</evidence>
<feature type="domain" description="DUF7708" evidence="2">
    <location>
        <begin position="66"/>
        <end position="199"/>
    </location>
</feature>
<keyword evidence="5" id="KW-1185">Reference proteome</keyword>
<dbReference type="InterPro" id="IPR056125">
    <property type="entry name" value="DUF7708"/>
</dbReference>
<comment type="caution">
    <text evidence="4">The sequence shown here is derived from an EMBL/GenBank/DDBJ whole genome shotgun (WGS) entry which is preliminary data.</text>
</comment>
<accession>A0A9W8W6J6</accession>
<dbReference type="Pfam" id="PF24883">
    <property type="entry name" value="NPHP3_N"/>
    <property type="match status" value="1"/>
</dbReference>
<dbReference type="InterPro" id="IPR056884">
    <property type="entry name" value="NPHP3-like_N"/>
</dbReference>
<dbReference type="AlphaFoldDB" id="A0A9W8W6J6"/>
<dbReference type="Pfam" id="PF24809">
    <property type="entry name" value="DUF7708"/>
    <property type="match status" value="1"/>
</dbReference>
<dbReference type="PANTHER" id="PTHR10039:SF14">
    <property type="entry name" value="NACHT DOMAIN-CONTAINING PROTEIN"/>
    <property type="match status" value="1"/>
</dbReference>
<dbReference type="OrthoDB" id="21416at2759"/>
<reference evidence="4" key="1">
    <citation type="submission" date="2022-10" db="EMBL/GenBank/DDBJ databases">
        <title>Tapping the CABI collections for fungal endophytes: first genome assemblies for Collariella, Neodidymelliopsis, Ascochyta clinopodiicola, Didymella pomorum, Didymosphaeria variabile, Neocosmospora piperis and Neocucurbitaria cava.</title>
        <authorList>
            <person name="Hill R."/>
        </authorList>
    </citation>
    <scope>NUCLEOTIDE SEQUENCE</scope>
    <source>
        <strain evidence="4">IMI 366586</strain>
    </source>
</reference>
<name>A0A9W8W6J6_9HYPO</name>
<proteinExistence type="predicted"/>
<evidence type="ECO:0000259" key="3">
    <source>
        <dbReference type="Pfam" id="PF24883"/>
    </source>
</evidence>
<organism evidence="4 5">
    <name type="scientific">Fusarium piperis</name>
    <dbReference type="NCBI Taxonomy" id="1435070"/>
    <lineage>
        <taxon>Eukaryota</taxon>
        <taxon>Fungi</taxon>
        <taxon>Dikarya</taxon>
        <taxon>Ascomycota</taxon>
        <taxon>Pezizomycotina</taxon>
        <taxon>Sordariomycetes</taxon>
        <taxon>Hypocreomycetidae</taxon>
        <taxon>Hypocreales</taxon>
        <taxon>Nectriaceae</taxon>
        <taxon>Fusarium</taxon>
        <taxon>Fusarium solani species complex</taxon>
    </lineage>
</organism>
<protein>
    <recommendedName>
        <fullName evidence="6">Fungal STAND N-terminal Goodbye domain-containing protein</fullName>
    </recommendedName>
</protein>
<evidence type="ECO:0000313" key="4">
    <source>
        <dbReference type="EMBL" id="KAJ4313611.1"/>
    </source>
</evidence>
<dbReference type="Proteomes" id="UP001140502">
    <property type="component" value="Unassembled WGS sequence"/>
</dbReference>
<evidence type="ECO:0000256" key="1">
    <source>
        <dbReference type="ARBA" id="ARBA00022737"/>
    </source>
</evidence>
<keyword evidence="1" id="KW-0677">Repeat</keyword>
<feature type="domain" description="Nephrocystin 3-like N-terminal" evidence="3">
    <location>
        <begin position="258"/>
        <end position="293"/>
    </location>
</feature>